<evidence type="ECO:0000256" key="2">
    <source>
        <dbReference type="ARBA" id="ARBA00012513"/>
    </source>
</evidence>
<feature type="domain" description="Protein kinase" evidence="16">
    <location>
        <begin position="70"/>
        <end position="374"/>
    </location>
</feature>
<dbReference type="GO" id="GO:0042594">
    <property type="term" value="P:response to starvation"/>
    <property type="evidence" value="ECO:0007669"/>
    <property type="project" value="TreeGrafter"/>
</dbReference>
<dbReference type="GO" id="GO:0010506">
    <property type="term" value="P:regulation of autophagy"/>
    <property type="evidence" value="ECO:0007669"/>
    <property type="project" value="InterPro"/>
</dbReference>
<keyword evidence="18" id="KW-1185">Reference proteome</keyword>
<keyword evidence="3" id="KW-0813">Transport</keyword>
<dbReference type="AlphaFoldDB" id="A0AAN7B9A0"/>
<dbReference type="Gene3D" id="3.30.200.20">
    <property type="entry name" value="Phosphorylase Kinase, domain 1"/>
    <property type="match status" value="1"/>
</dbReference>
<dbReference type="EC" id="2.7.11.1" evidence="2"/>
<keyword evidence="4" id="KW-0723">Serine/threonine-protein kinase</keyword>
<dbReference type="InterPro" id="IPR017441">
    <property type="entry name" value="Protein_kinase_ATP_BS"/>
</dbReference>
<evidence type="ECO:0000256" key="1">
    <source>
        <dbReference type="ARBA" id="ARBA00004623"/>
    </source>
</evidence>
<dbReference type="CDD" id="cd00180">
    <property type="entry name" value="PKc"/>
    <property type="match status" value="1"/>
</dbReference>
<evidence type="ECO:0000256" key="13">
    <source>
        <dbReference type="ARBA" id="ARBA00048679"/>
    </source>
</evidence>
<dbReference type="PROSITE" id="PS00108">
    <property type="entry name" value="PROTEIN_KINASE_ST"/>
    <property type="match status" value="1"/>
</dbReference>
<dbReference type="GO" id="GO:0061709">
    <property type="term" value="P:reticulophagy"/>
    <property type="evidence" value="ECO:0007669"/>
    <property type="project" value="TreeGrafter"/>
</dbReference>
<dbReference type="GO" id="GO:0004674">
    <property type="term" value="F:protein serine/threonine kinase activity"/>
    <property type="evidence" value="ECO:0007669"/>
    <property type="project" value="UniProtKB-KW"/>
</dbReference>
<comment type="catalytic activity">
    <reaction evidence="12">
        <text>L-threonyl-[protein] + ATP = O-phospho-L-threonyl-[protein] + ADP + H(+)</text>
        <dbReference type="Rhea" id="RHEA:46608"/>
        <dbReference type="Rhea" id="RHEA-COMP:11060"/>
        <dbReference type="Rhea" id="RHEA-COMP:11605"/>
        <dbReference type="ChEBI" id="CHEBI:15378"/>
        <dbReference type="ChEBI" id="CHEBI:30013"/>
        <dbReference type="ChEBI" id="CHEBI:30616"/>
        <dbReference type="ChEBI" id="CHEBI:61977"/>
        <dbReference type="ChEBI" id="CHEBI:456216"/>
        <dbReference type="EC" id="2.7.11.1"/>
    </reaction>
</comment>
<feature type="compositionally biased region" description="Polar residues" evidence="15">
    <location>
        <begin position="501"/>
        <end position="511"/>
    </location>
</feature>
<reference evidence="17" key="1">
    <citation type="journal article" date="2023" name="Mol. Phylogenet. Evol.">
        <title>Genome-scale phylogeny and comparative genomics of the fungal order Sordariales.</title>
        <authorList>
            <person name="Hensen N."/>
            <person name="Bonometti L."/>
            <person name="Westerberg I."/>
            <person name="Brannstrom I.O."/>
            <person name="Guillou S."/>
            <person name="Cros-Aarteil S."/>
            <person name="Calhoun S."/>
            <person name="Haridas S."/>
            <person name="Kuo A."/>
            <person name="Mondo S."/>
            <person name="Pangilinan J."/>
            <person name="Riley R."/>
            <person name="LaButti K."/>
            <person name="Andreopoulos B."/>
            <person name="Lipzen A."/>
            <person name="Chen C."/>
            <person name="Yan M."/>
            <person name="Daum C."/>
            <person name="Ng V."/>
            <person name="Clum A."/>
            <person name="Steindorff A."/>
            <person name="Ohm R.A."/>
            <person name="Martin F."/>
            <person name="Silar P."/>
            <person name="Natvig D.O."/>
            <person name="Lalanne C."/>
            <person name="Gautier V."/>
            <person name="Ament-Velasquez S.L."/>
            <person name="Kruys A."/>
            <person name="Hutchinson M.I."/>
            <person name="Powell A.J."/>
            <person name="Barry K."/>
            <person name="Miller A.N."/>
            <person name="Grigoriev I.V."/>
            <person name="Debuchy R."/>
            <person name="Gladieux P."/>
            <person name="Hiltunen Thoren M."/>
            <person name="Johannesson H."/>
        </authorList>
    </citation>
    <scope>NUCLEOTIDE SEQUENCE</scope>
    <source>
        <strain evidence="17">PSN293</strain>
    </source>
</reference>
<dbReference type="GO" id="GO:0015031">
    <property type="term" value="P:protein transport"/>
    <property type="evidence" value="ECO:0007669"/>
    <property type="project" value="UniProtKB-KW"/>
</dbReference>
<name>A0AAN7B9A0_9PEZI</name>
<dbReference type="GO" id="GO:0000422">
    <property type="term" value="P:autophagy of mitochondrion"/>
    <property type="evidence" value="ECO:0007669"/>
    <property type="project" value="TreeGrafter"/>
</dbReference>
<dbReference type="InterPro" id="IPR011009">
    <property type="entry name" value="Kinase-like_dom_sf"/>
</dbReference>
<keyword evidence="5" id="KW-0808">Transferase</keyword>
<dbReference type="GO" id="GO:0005776">
    <property type="term" value="C:autophagosome"/>
    <property type="evidence" value="ECO:0007669"/>
    <property type="project" value="TreeGrafter"/>
</dbReference>
<evidence type="ECO:0000256" key="10">
    <source>
        <dbReference type="ARBA" id="ARBA00023006"/>
    </source>
</evidence>
<evidence type="ECO:0000256" key="8">
    <source>
        <dbReference type="ARBA" id="ARBA00022840"/>
    </source>
</evidence>
<comment type="subcellular location">
    <subcellularLocation>
        <location evidence="1">Preautophagosomal structure membrane</location>
        <topology evidence="1">Peripheral membrane protein</topology>
    </subcellularLocation>
</comment>
<dbReference type="PANTHER" id="PTHR24348:SF22">
    <property type="entry name" value="NON-SPECIFIC SERINE_THREONINE PROTEIN KINASE"/>
    <property type="match status" value="1"/>
</dbReference>
<proteinExistence type="predicted"/>
<dbReference type="EMBL" id="MU858121">
    <property type="protein sequence ID" value="KAK4212785.1"/>
    <property type="molecule type" value="Genomic_DNA"/>
</dbReference>
<feature type="compositionally biased region" description="Polar residues" evidence="15">
    <location>
        <begin position="630"/>
        <end position="657"/>
    </location>
</feature>
<keyword evidence="8 14" id="KW-0067">ATP-binding</keyword>
<dbReference type="Proteomes" id="UP001301769">
    <property type="component" value="Unassembled WGS sequence"/>
</dbReference>
<evidence type="ECO:0000256" key="15">
    <source>
        <dbReference type="SAM" id="MobiDB-lite"/>
    </source>
</evidence>
<feature type="compositionally biased region" description="Polar residues" evidence="15">
    <location>
        <begin position="584"/>
        <end position="597"/>
    </location>
</feature>
<organism evidence="17 18">
    <name type="scientific">Rhypophila decipiens</name>
    <dbReference type="NCBI Taxonomy" id="261697"/>
    <lineage>
        <taxon>Eukaryota</taxon>
        <taxon>Fungi</taxon>
        <taxon>Dikarya</taxon>
        <taxon>Ascomycota</taxon>
        <taxon>Pezizomycotina</taxon>
        <taxon>Sordariomycetes</taxon>
        <taxon>Sordariomycetidae</taxon>
        <taxon>Sordariales</taxon>
        <taxon>Naviculisporaceae</taxon>
        <taxon>Rhypophila</taxon>
    </lineage>
</organism>
<gene>
    <name evidence="17" type="ORF">QBC37DRAFT_424422</name>
</gene>
<dbReference type="GO" id="GO:0034727">
    <property type="term" value="P:piecemeal microautophagy of the nucleus"/>
    <property type="evidence" value="ECO:0007669"/>
    <property type="project" value="TreeGrafter"/>
</dbReference>
<evidence type="ECO:0000256" key="12">
    <source>
        <dbReference type="ARBA" id="ARBA00047899"/>
    </source>
</evidence>
<dbReference type="SUPFAM" id="SSF56112">
    <property type="entry name" value="Protein kinase-like (PK-like)"/>
    <property type="match status" value="1"/>
</dbReference>
<evidence type="ECO:0000256" key="3">
    <source>
        <dbReference type="ARBA" id="ARBA00022448"/>
    </source>
</evidence>
<keyword evidence="9" id="KW-0653">Protein transport</keyword>
<evidence type="ECO:0000256" key="9">
    <source>
        <dbReference type="ARBA" id="ARBA00022927"/>
    </source>
</evidence>
<feature type="region of interest" description="Disordered" evidence="15">
    <location>
        <begin position="472"/>
        <end position="513"/>
    </location>
</feature>
<dbReference type="InterPro" id="IPR000719">
    <property type="entry name" value="Prot_kinase_dom"/>
</dbReference>
<evidence type="ECO:0000256" key="11">
    <source>
        <dbReference type="ARBA" id="ARBA00030237"/>
    </source>
</evidence>
<accession>A0AAN7B9A0</accession>
<dbReference type="PANTHER" id="PTHR24348">
    <property type="entry name" value="SERINE/THREONINE-PROTEIN KINASE UNC-51-RELATED"/>
    <property type="match status" value="1"/>
</dbReference>
<feature type="binding site" evidence="14">
    <location>
        <position position="101"/>
    </location>
    <ligand>
        <name>ATP</name>
        <dbReference type="ChEBI" id="CHEBI:30616"/>
    </ligand>
</feature>
<feature type="compositionally biased region" description="Polar residues" evidence="15">
    <location>
        <begin position="553"/>
        <end position="565"/>
    </location>
</feature>
<comment type="catalytic activity">
    <reaction evidence="13">
        <text>L-seryl-[protein] + ATP = O-phospho-L-seryl-[protein] + ADP + H(+)</text>
        <dbReference type="Rhea" id="RHEA:17989"/>
        <dbReference type="Rhea" id="RHEA-COMP:9863"/>
        <dbReference type="Rhea" id="RHEA-COMP:11604"/>
        <dbReference type="ChEBI" id="CHEBI:15378"/>
        <dbReference type="ChEBI" id="CHEBI:29999"/>
        <dbReference type="ChEBI" id="CHEBI:30616"/>
        <dbReference type="ChEBI" id="CHEBI:83421"/>
        <dbReference type="ChEBI" id="CHEBI:456216"/>
        <dbReference type="EC" id="2.7.11.1"/>
    </reaction>
</comment>
<evidence type="ECO:0000256" key="14">
    <source>
        <dbReference type="PROSITE-ProRule" id="PRU10141"/>
    </source>
</evidence>
<evidence type="ECO:0000256" key="6">
    <source>
        <dbReference type="ARBA" id="ARBA00022741"/>
    </source>
</evidence>
<dbReference type="SMART" id="SM00220">
    <property type="entry name" value="S_TKc"/>
    <property type="match status" value="1"/>
</dbReference>
<evidence type="ECO:0000256" key="5">
    <source>
        <dbReference type="ARBA" id="ARBA00022679"/>
    </source>
</evidence>
<feature type="region of interest" description="Disordered" evidence="15">
    <location>
        <begin position="553"/>
        <end position="711"/>
    </location>
</feature>
<dbReference type="GO" id="GO:0005829">
    <property type="term" value="C:cytosol"/>
    <property type="evidence" value="ECO:0007669"/>
    <property type="project" value="TreeGrafter"/>
</dbReference>
<dbReference type="GO" id="GO:0034045">
    <property type="term" value="C:phagophore assembly site membrane"/>
    <property type="evidence" value="ECO:0007669"/>
    <property type="project" value="UniProtKB-SubCell"/>
</dbReference>
<dbReference type="PROSITE" id="PS50011">
    <property type="entry name" value="PROTEIN_KINASE_DOM"/>
    <property type="match status" value="1"/>
</dbReference>
<protein>
    <recommendedName>
        <fullName evidence="2">non-specific serine/threonine protein kinase</fullName>
        <ecNumber evidence="2">2.7.11.1</ecNumber>
    </recommendedName>
    <alternativeName>
        <fullName evidence="11">Autophagy-related protein 1</fullName>
    </alternativeName>
</protein>
<feature type="compositionally biased region" description="Polar residues" evidence="15">
    <location>
        <begin position="476"/>
        <end position="491"/>
    </location>
</feature>
<dbReference type="PROSITE" id="PS00107">
    <property type="entry name" value="PROTEIN_KINASE_ATP"/>
    <property type="match status" value="1"/>
</dbReference>
<dbReference type="GO" id="GO:0000045">
    <property type="term" value="P:autophagosome assembly"/>
    <property type="evidence" value="ECO:0007669"/>
    <property type="project" value="TreeGrafter"/>
</dbReference>
<dbReference type="GO" id="GO:0005524">
    <property type="term" value="F:ATP binding"/>
    <property type="evidence" value="ECO:0007669"/>
    <property type="project" value="UniProtKB-UniRule"/>
</dbReference>
<keyword evidence="10" id="KW-0072">Autophagy</keyword>
<keyword evidence="6 14" id="KW-0547">Nucleotide-binding</keyword>
<reference evidence="17" key="2">
    <citation type="submission" date="2023-05" db="EMBL/GenBank/DDBJ databases">
        <authorList>
            <consortium name="Lawrence Berkeley National Laboratory"/>
            <person name="Steindorff A."/>
            <person name="Hensen N."/>
            <person name="Bonometti L."/>
            <person name="Westerberg I."/>
            <person name="Brannstrom I.O."/>
            <person name="Guillou S."/>
            <person name="Cros-Aarteil S."/>
            <person name="Calhoun S."/>
            <person name="Haridas S."/>
            <person name="Kuo A."/>
            <person name="Mondo S."/>
            <person name="Pangilinan J."/>
            <person name="Riley R."/>
            <person name="Labutti K."/>
            <person name="Andreopoulos B."/>
            <person name="Lipzen A."/>
            <person name="Chen C."/>
            <person name="Yanf M."/>
            <person name="Daum C."/>
            <person name="Ng V."/>
            <person name="Clum A."/>
            <person name="Ohm R."/>
            <person name="Martin F."/>
            <person name="Silar P."/>
            <person name="Natvig D."/>
            <person name="Lalanne C."/>
            <person name="Gautier V."/>
            <person name="Ament-Velasquez S.L."/>
            <person name="Kruys A."/>
            <person name="Hutchinson M.I."/>
            <person name="Powell A.J."/>
            <person name="Barry K."/>
            <person name="Miller A.N."/>
            <person name="Grigoriev I.V."/>
            <person name="Debuchy R."/>
            <person name="Gladieux P."/>
            <person name="Thoren M.H."/>
            <person name="Johannesson H."/>
        </authorList>
    </citation>
    <scope>NUCLEOTIDE SEQUENCE</scope>
    <source>
        <strain evidence="17">PSN293</strain>
    </source>
</reference>
<feature type="region of interest" description="Disordered" evidence="15">
    <location>
        <begin position="755"/>
        <end position="783"/>
    </location>
</feature>
<dbReference type="Pfam" id="PF00069">
    <property type="entry name" value="Pkinase"/>
    <property type="match status" value="1"/>
</dbReference>
<dbReference type="InterPro" id="IPR008271">
    <property type="entry name" value="Ser/Thr_kinase_AS"/>
</dbReference>
<dbReference type="InterPro" id="IPR045269">
    <property type="entry name" value="Atg1-like"/>
</dbReference>
<keyword evidence="7 17" id="KW-0418">Kinase</keyword>
<dbReference type="Gene3D" id="1.10.510.10">
    <property type="entry name" value="Transferase(Phosphotransferase) domain 1"/>
    <property type="match status" value="1"/>
</dbReference>
<comment type="caution">
    <text evidence="17">The sequence shown here is derived from an EMBL/GenBank/DDBJ whole genome shotgun (WGS) entry which is preliminary data.</text>
</comment>
<sequence>MDPDDDGGWQKVLPRVGGERLLSRAELEAHERQILKEWEASRGHWSGIGKHTPANDFADAKKLHHHRFKRPSDKPLGSGSFGLVEKVHYVHSNRTICLARKQIPYQRRRTIEIMREEANVMEKLDHNHIVKLVGTYCVKPNELFILLWPVAVCNLDELFNDLDALKSGHGDNDILARLEALELRQTGNATNSITAYLQQLIGCITRAVAYCHEANIRHLDLKPSNILLNPGRVYLADFGIARDVHDRDCTMTIGPQGTPKWRAPEILNQDDEWSMKAADVYSLGLILLNIASVLYGADLVDFDAVIGELSPRRRAEKLEAYIGKLEGIALATQTVADPNAPTFAPRHILQLTSRMLSFEASRRPVATQVDAELVELGGLDQIYHSSCCKKSPRYMTDRMSNRLKVVTDERNRLLSENQKLAKRVQDLEGRDEMYEERLNKERANQAKQMAKLQAQLENEKAERMKVEAQLEEMKRTANSGRRNAPTRQSVSRPGAPERPMSSPSHLQQQTAGGLMMRTRRTHPLPPAQSQPQRKPSIHTMAVAPHSPQPTYLAQTAASSNRTATVPPSGPMRRVSMPRAPASSPGPQSLLPVTNSPTPDCHSPGFPLRSRNSGSRLPQPVNPATPIRSGTPITLSRDPSSTDSTQASMISSTFSRLSGHSRYSGGGTPALEGSPFGDKTTSLSADNGQGGSPERRISNGAGAPSISPESTFTYTHHQETGGLGLWISQGDTNANDKAGTTMQGPPAVPVLMPRRESVRSDRTSIASPVLGPGGSVTGTGSVASNMSSPRAAYAALDSQSGHMRIPGLPTARSWAEVAIARPVALIGRR</sequence>
<evidence type="ECO:0000313" key="18">
    <source>
        <dbReference type="Proteomes" id="UP001301769"/>
    </source>
</evidence>
<evidence type="ECO:0000259" key="16">
    <source>
        <dbReference type="PROSITE" id="PS50011"/>
    </source>
</evidence>
<evidence type="ECO:0000256" key="4">
    <source>
        <dbReference type="ARBA" id="ARBA00022527"/>
    </source>
</evidence>
<evidence type="ECO:0000256" key="7">
    <source>
        <dbReference type="ARBA" id="ARBA00022777"/>
    </source>
</evidence>
<evidence type="ECO:0000313" key="17">
    <source>
        <dbReference type="EMBL" id="KAK4212785.1"/>
    </source>
</evidence>